<evidence type="ECO:0000256" key="1">
    <source>
        <dbReference type="SAM" id="Phobius"/>
    </source>
</evidence>
<name>A0A8S3Z6G0_9EUPU</name>
<keyword evidence="5" id="KW-1185">Reference proteome</keyword>
<accession>A0A8S3Z6G0</accession>
<keyword evidence="1" id="KW-0812">Transmembrane</keyword>
<dbReference type="PANTHER" id="PTHR19991">
    <property type="entry name" value="L 2 01289"/>
    <property type="match status" value="1"/>
</dbReference>
<sequence>MQNLILKWSKYIALLAIATSLIVHQTVDAQEEAGYSSSSIKDIDLSAWQQSYNEKQKLLVLFYQPDTCDRCVVALNTITQIVGQPEIPADLEIVKSSNPDLVSALGVRQFPSLVYLREQSYVTYDGSYDVEDVLEWVQQATNQVTRQLDDLSFEHLTQAATGATTGDWLVAFYTDSCRSILPVLDTLGVRVRGRINVAKVNIAENPGLVERFKIAGCPEVILFKQSKMYKCTLPNLDVATLKSFVDGFYKNMQAQVIPLPKSHFDLITESIADYIKVQLEGENKSIVLAGAFAAAVIFLLIIFCCCRSAIGDTSKQKTE</sequence>
<evidence type="ECO:0000313" key="5">
    <source>
        <dbReference type="Proteomes" id="UP000678393"/>
    </source>
</evidence>
<dbReference type="EMBL" id="CAJHNH020001565">
    <property type="protein sequence ID" value="CAG5123605.1"/>
    <property type="molecule type" value="Genomic_DNA"/>
</dbReference>
<dbReference type="InterPro" id="IPR013766">
    <property type="entry name" value="Thioredoxin_domain"/>
</dbReference>
<dbReference type="Gene3D" id="3.40.30.10">
    <property type="entry name" value="Glutaredoxin"/>
    <property type="match status" value="2"/>
</dbReference>
<evidence type="ECO:0000313" key="4">
    <source>
        <dbReference type="EMBL" id="CAG5123605.1"/>
    </source>
</evidence>
<feature type="chain" id="PRO_5035911740" description="Thioredoxin domain-containing protein" evidence="2">
    <location>
        <begin position="30"/>
        <end position="319"/>
    </location>
</feature>
<dbReference type="SUPFAM" id="SSF52833">
    <property type="entry name" value="Thioredoxin-like"/>
    <property type="match status" value="2"/>
</dbReference>
<comment type="caution">
    <text evidence="4">The sequence shown here is derived from an EMBL/GenBank/DDBJ whole genome shotgun (WGS) entry which is preliminary data.</text>
</comment>
<feature type="domain" description="Thioredoxin" evidence="3">
    <location>
        <begin position="12"/>
        <end position="142"/>
    </location>
</feature>
<dbReference type="OrthoDB" id="72053at2759"/>
<evidence type="ECO:0000256" key="2">
    <source>
        <dbReference type="SAM" id="SignalP"/>
    </source>
</evidence>
<organism evidence="4 5">
    <name type="scientific">Candidula unifasciata</name>
    <dbReference type="NCBI Taxonomy" id="100452"/>
    <lineage>
        <taxon>Eukaryota</taxon>
        <taxon>Metazoa</taxon>
        <taxon>Spiralia</taxon>
        <taxon>Lophotrochozoa</taxon>
        <taxon>Mollusca</taxon>
        <taxon>Gastropoda</taxon>
        <taxon>Heterobranchia</taxon>
        <taxon>Euthyneura</taxon>
        <taxon>Panpulmonata</taxon>
        <taxon>Eupulmonata</taxon>
        <taxon>Stylommatophora</taxon>
        <taxon>Helicina</taxon>
        <taxon>Helicoidea</taxon>
        <taxon>Geomitridae</taxon>
        <taxon>Candidula</taxon>
    </lineage>
</organism>
<dbReference type="PROSITE" id="PS51352">
    <property type="entry name" value="THIOREDOXIN_2"/>
    <property type="match status" value="1"/>
</dbReference>
<protein>
    <recommendedName>
        <fullName evidence="3">Thioredoxin domain-containing protein</fullName>
    </recommendedName>
</protein>
<dbReference type="PANTHER" id="PTHR19991:SF2">
    <property type="entry name" value="GH08893P"/>
    <property type="match status" value="1"/>
</dbReference>
<proteinExistence type="predicted"/>
<reference evidence="4" key="1">
    <citation type="submission" date="2021-04" db="EMBL/GenBank/DDBJ databases">
        <authorList>
            <consortium name="Molecular Ecology Group"/>
        </authorList>
    </citation>
    <scope>NUCLEOTIDE SEQUENCE</scope>
</reference>
<keyword evidence="1" id="KW-0472">Membrane</keyword>
<keyword evidence="1" id="KW-1133">Transmembrane helix</keyword>
<gene>
    <name evidence="4" type="ORF">CUNI_LOCUS9163</name>
</gene>
<evidence type="ECO:0000259" key="3">
    <source>
        <dbReference type="PROSITE" id="PS51352"/>
    </source>
</evidence>
<dbReference type="AlphaFoldDB" id="A0A8S3Z6G0"/>
<dbReference type="Proteomes" id="UP000678393">
    <property type="component" value="Unassembled WGS sequence"/>
</dbReference>
<dbReference type="InterPro" id="IPR036249">
    <property type="entry name" value="Thioredoxin-like_sf"/>
</dbReference>
<dbReference type="Pfam" id="PF00085">
    <property type="entry name" value="Thioredoxin"/>
    <property type="match status" value="1"/>
</dbReference>
<feature type="signal peptide" evidence="2">
    <location>
        <begin position="1"/>
        <end position="29"/>
    </location>
</feature>
<dbReference type="CDD" id="cd02961">
    <property type="entry name" value="PDI_a_family"/>
    <property type="match status" value="1"/>
</dbReference>
<keyword evidence="2" id="KW-0732">Signal</keyword>
<feature type="transmembrane region" description="Helical" evidence="1">
    <location>
        <begin position="286"/>
        <end position="310"/>
    </location>
</feature>